<keyword evidence="6" id="KW-1185">Reference proteome</keyword>
<keyword evidence="3 4" id="KW-0732">Signal</keyword>
<accession>A0A543C1Z0</accession>
<dbReference type="NCBIfam" id="TIGR00787">
    <property type="entry name" value="dctP"/>
    <property type="match status" value="1"/>
</dbReference>
<dbReference type="Proteomes" id="UP000315677">
    <property type="component" value="Unassembled WGS sequence"/>
</dbReference>
<dbReference type="GO" id="GO:0030288">
    <property type="term" value="C:outer membrane-bounded periplasmic space"/>
    <property type="evidence" value="ECO:0007669"/>
    <property type="project" value="InterPro"/>
</dbReference>
<dbReference type="PROSITE" id="PS51257">
    <property type="entry name" value="PROKAR_LIPOPROTEIN"/>
    <property type="match status" value="1"/>
</dbReference>
<proteinExistence type="inferred from homology"/>
<evidence type="ECO:0000256" key="2">
    <source>
        <dbReference type="ARBA" id="ARBA00022448"/>
    </source>
</evidence>
<evidence type="ECO:0000256" key="3">
    <source>
        <dbReference type="ARBA" id="ARBA00022729"/>
    </source>
</evidence>
<feature type="chain" id="PRO_5039363222" evidence="4">
    <location>
        <begin position="21"/>
        <end position="339"/>
    </location>
</feature>
<evidence type="ECO:0000313" key="5">
    <source>
        <dbReference type="EMBL" id="TQL91090.1"/>
    </source>
</evidence>
<dbReference type="NCBIfam" id="NF037995">
    <property type="entry name" value="TRAP_S1"/>
    <property type="match status" value="1"/>
</dbReference>
<gene>
    <name evidence="5" type="ORF">FB558_8638</name>
</gene>
<feature type="signal peptide" evidence="4">
    <location>
        <begin position="1"/>
        <end position="20"/>
    </location>
</feature>
<comment type="caution">
    <text evidence="5">The sequence shown here is derived from an EMBL/GenBank/DDBJ whole genome shotgun (WGS) entry which is preliminary data.</text>
</comment>
<dbReference type="InterPro" id="IPR018389">
    <property type="entry name" value="DctP_fam"/>
</dbReference>
<dbReference type="Gene3D" id="3.40.190.170">
    <property type="entry name" value="Bacterial extracellular solute-binding protein, family 7"/>
    <property type="match status" value="1"/>
</dbReference>
<keyword evidence="2" id="KW-0813">Transport</keyword>
<protein>
    <submittedName>
        <fullName evidence="5">Tripartite ATP-independent transporter DctP family solute receptor</fullName>
    </submittedName>
</protein>
<dbReference type="PIRSF" id="PIRSF006470">
    <property type="entry name" value="DctB"/>
    <property type="match status" value="1"/>
</dbReference>
<evidence type="ECO:0000313" key="6">
    <source>
        <dbReference type="Proteomes" id="UP000315677"/>
    </source>
</evidence>
<keyword evidence="5" id="KW-0675">Receptor</keyword>
<dbReference type="InterPro" id="IPR004682">
    <property type="entry name" value="TRAP_DctP"/>
</dbReference>
<organism evidence="5 6">
    <name type="scientific">Pseudonocardia kunmingensis</name>
    <dbReference type="NCBI Taxonomy" id="630975"/>
    <lineage>
        <taxon>Bacteria</taxon>
        <taxon>Bacillati</taxon>
        <taxon>Actinomycetota</taxon>
        <taxon>Actinomycetes</taxon>
        <taxon>Pseudonocardiales</taxon>
        <taxon>Pseudonocardiaceae</taxon>
        <taxon>Pseudonocardia</taxon>
    </lineage>
</organism>
<dbReference type="GO" id="GO:0055085">
    <property type="term" value="P:transmembrane transport"/>
    <property type="evidence" value="ECO:0007669"/>
    <property type="project" value="InterPro"/>
</dbReference>
<name>A0A543C1Z0_9PSEU</name>
<dbReference type="PANTHER" id="PTHR33376">
    <property type="match status" value="1"/>
</dbReference>
<evidence type="ECO:0000256" key="4">
    <source>
        <dbReference type="SAM" id="SignalP"/>
    </source>
</evidence>
<comment type="similarity">
    <text evidence="1">Belongs to the bacterial solute-binding protein 7 family.</text>
</comment>
<dbReference type="PANTHER" id="PTHR33376:SF7">
    <property type="entry name" value="C4-DICARBOXYLATE-BINDING PROTEIN DCTB"/>
    <property type="match status" value="1"/>
</dbReference>
<dbReference type="Pfam" id="PF03480">
    <property type="entry name" value="DctP"/>
    <property type="match status" value="1"/>
</dbReference>
<dbReference type="RefSeq" id="WP_246107161.1">
    <property type="nucleotide sequence ID" value="NZ_VFPA01000010.1"/>
</dbReference>
<sequence>MKRTTMVVAAALGLALGLSACGQGAVQGANAGGEVYNWDFTISTGKTSTWHEGAELFAETLREQSGGRMNVNIFTNEQLSGGDQAAGVEQLMNGEKAFSYNSTIIYAGLDPKFGAINAPFLYTDFAQAEQAIDASALAAYEELSESKGVKLLGFGESGFRQVTNNVRPVDDPADLAAVKIRIPGIGLFTDAYRLLGANPTTMNFAEVFTSLQQGTIEGQENPIDIIHSSGLQEVQKYLTVWNYVYDPLILGMNKEMFDGLTPEDQQIVLDAAAKANELQIRNNREKEAGQLEELRGAMEVTELTPEQAEAFRQAMAPLYEQYRDIWGAELAEAVQAPKD</sequence>
<evidence type="ECO:0000256" key="1">
    <source>
        <dbReference type="ARBA" id="ARBA00009023"/>
    </source>
</evidence>
<dbReference type="EMBL" id="VFPA01000010">
    <property type="protein sequence ID" value="TQL91090.1"/>
    <property type="molecule type" value="Genomic_DNA"/>
</dbReference>
<dbReference type="InterPro" id="IPR038404">
    <property type="entry name" value="TRAP_DctP_sf"/>
</dbReference>
<reference evidence="5 6" key="1">
    <citation type="submission" date="2019-06" db="EMBL/GenBank/DDBJ databases">
        <title>Sequencing the genomes of 1000 actinobacteria strains.</title>
        <authorList>
            <person name="Klenk H.-P."/>
        </authorList>
    </citation>
    <scope>NUCLEOTIDE SEQUENCE [LARGE SCALE GENOMIC DNA]</scope>
    <source>
        <strain evidence="5 6">DSM 45301</strain>
    </source>
</reference>
<dbReference type="AlphaFoldDB" id="A0A543C1Z0"/>